<reference evidence="1" key="1">
    <citation type="journal article" date="2023" name="Mol. Phylogenet. Evol.">
        <title>Genome-scale phylogeny and comparative genomics of the fungal order Sordariales.</title>
        <authorList>
            <person name="Hensen N."/>
            <person name="Bonometti L."/>
            <person name="Westerberg I."/>
            <person name="Brannstrom I.O."/>
            <person name="Guillou S."/>
            <person name="Cros-Aarteil S."/>
            <person name="Calhoun S."/>
            <person name="Haridas S."/>
            <person name="Kuo A."/>
            <person name="Mondo S."/>
            <person name="Pangilinan J."/>
            <person name="Riley R."/>
            <person name="LaButti K."/>
            <person name="Andreopoulos B."/>
            <person name="Lipzen A."/>
            <person name="Chen C."/>
            <person name="Yan M."/>
            <person name="Daum C."/>
            <person name="Ng V."/>
            <person name="Clum A."/>
            <person name="Steindorff A."/>
            <person name="Ohm R.A."/>
            <person name="Martin F."/>
            <person name="Silar P."/>
            <person name="Natvig D.O."/>
            <person name="Lalanne C."/>
            <person name="Gautier V."/>
            <person name="Ament-Velasquez S.L."/>
            <person name="Kruys A."/>
            <person name="Hutchinson M.I."/>
            <person name="Powell A.J."/>
            <person name="Barry K."/>
            <person name="Miller A.N."/>
            <person name="Grigoriev I.V."/>
            <person name="Debuchy R."/>
            <person name="Gladieux P."/>
            <person name="Hiltunen Thoren M."/>
            <person name="Johannesson H."/>
        </authorList>
    </citation>
    <scope>NUCLEOTIDE SEQUENCE</scope>
    <source>
        <strain evidence="1">CBS 731.68</strain>
    </source>
</reference>
<organism evidence="1 2">
    <name type="scientific">Parathielavia appendiculata</name>
    <dbReference type="NCBI Taxonomy" id="2587402"/>
    <lineage>
        <taxon>Eukaryota</taxon>
        <taxon>Fungi</taxon>
        <taxon>Dikarya</taxon>
        <taxon>Ascomycota</taxon>
        <taxon>Pezizomycotina</taxon>
        <taxon>Sordariomycetes</taxon>
        <taxon>Sordariomycetidae</taxon>
        <taxon>Sordariales</taxon>
        <taxon>Chaetomiaceae</taxon>
        <taxon>Parathielavia</taxon>
    </lineage>
</organism>
<comment type="caution">
    <text evidence="1">The sequence shown here is derived from an EMBL/GenBank/DDBJ whole genome shotgun (WGS) entry which is preliminary data.</text>
</comment>
<evidence type="ECO:0000313" key="1">
    <source>
        <dbReference type="EMBL" id="KAK4127908.1"/>
    </source>
</evidence>
<keyword evidence="2" id="KW-1185">Reference proteome</keyword>
<reference evidence="1" key="2">
    <citation type="submission" date="2023-05" db="EMBL/GenBank/DDBJ databases">
        <authorList>
            <consortium name="Lawrence Berkeley National Laboratory"/>
            <person name="Steindorff A."/>
            <person name="Hensen N."/>
            <person name="Bonometti L."/>
            <person name="Westerberg I."/>
            <person name="Brannstrom I.O."/>
            <person name="Guillou S."/>
            <person name="Cros-Aarteil S."/>
            <person name="Calhoun S."/>
            <person name="Haridas S."/>
            <person name="Kuo A."/>
            <person name="Mondo S."/>
            <person name="Pangilinan J."/>
            <person name="Riley R."/>
            <person name="Labutti K."/>
            <person name="Andreopoulos B."/>
            <person name="Lipzen A."/>
            <person name="Chen C."/>
            <person name="Yanf M."/>
            <person name="Daum C."/>
            <person name="Ng V."/>
            <person name="Clum A."/>
            <person name="Ohm R."/>
            <person name="Martin F."/>
            <person name="Silar P."/>
            <person name="Natvig D."/>
            <person name="Lalanne C."/>
            <person name="Gautier V."/>
            <person name="Ament-Velasquez S.L."/>
            <person name="Kruys A."/>
            <person name="Hutchinson M.I."/>
            <person name="Powell A.J."/>
            <person name="Barry K."/>
            <person name="Miller A.N."/>
            <person name="Grigoriev I.V."/>
            <person name="Debuchy R."/>
            <person name="Gladieux P."/>
            <person name="Thoren M.H."/>
            <person name="Johannesson H."/>
        </authorList>
    </citation>
    <scope>NUCLEOTIDE SEQUENCE</scope>
    <source>
        <strain evidence="1">CBS 731.68</strain>
    </source>
</reference>
<gene>
    <name evidence="1" type="ORF">N657DRAFT_235100</name>
</gene>
<proteinExistence type="predicted"/>
<sequence length="83" mass="8952">MPSSSVSSLIPFSLLQVLNGPCRRGRQFQHYGWQAARSPVQTLSTDSTTMCMSLGTDLISDMGGNCPTSMTELLPGILSRCLD</sequence>
<dbReference type="AlphaFoldDB" id="A0AAN6U7L3"/>
<protein>
    <submittedName>
        <fullName evidence="1">Uncharacterized protein</fullName>
    </submittedName>
</protein>
<evidence type="ECO:0000313" key="2">
    <source>
        <dbReference type="Proteomes" id="UP001302602"/>
    </source>
</evidence>
<accession>A0AAN6U7L3</accession>
<name>A0AAN6U7L3_9PEZI</name>
<dbReference type="RefSeq" id="XP_062651679.1">
    <property type="nucleotide sequence ID" value="XM_062786342.1"/>
</dbReference>
<dbReference type="EMBL" id="MU853224">
    <property type="protein sequence ID" value="KAK4127908.1"/>
    <property type="molecule type" value="Genomic_DNA"/>
</dbReference>
<dbReference type="GeneID" id="87823108"/>
<dbReference type="Proteomes" id="UP001302602">
    <property type="component" value="Unassembled WGS sequence"/>
</dbReference>